<keyword evidence="3" id="KW-0813">Transport</keyword>
<evidence type="ECO:0000256" key="4">
    <source>
        <dbReference type="ARBA" id="ARBA00022475"/>
    </source>
</evidence>
<feature type="transmembrane region" description="Helical" evidence="9">
    <location>
        <begin position="297"/>
        <end position="325"/>
    </location>
</feature>
<evidence type="ECO:0000256" key="7">
    <source>
        <dbReference type="ARBA" id="ARBA00022989"/>
    </source>
</evidence>
<feature type="transmembrane region" description="Helical" evidence="9">
    <location>
        <begin position="247"/>
        <end position="269"/>
    </location>
</feature>
<dbReference type="InterPro" id="IPR050367">
    <property type="entry name" value="APC_superfamily"/>
</dbReference>
<evidence type="ECO:0000313" key="10">
    <source>
        <dbReference type="EMBL" id="NDV14256.1"/>
    </source>
</evidence>
<evidence type="ECO:0000313" key="11">
    <source>
        <dbReference type="Proteomes" id="UP000482578"/>
    </source>
</evidence>
<name>A0A6B2KVI3_9NEIS</name>
<dbReference type="Pfam" id="PF13520">
    <property type="entry name" value="AA_permease_2"/>
    <property type="match status" value="1"/>
</dbReference>
<comment type="similarity">
    <text evidence="2">Belongs to the amino acid-polyamine-organocation (APC) superfamily. Basic amino acid/polyamine antiporter (APA) (TC 2.A.3.2) family.</text>
</comment>
<keyword evidence="6" id="KW-0029">Amino-acid transport</keyword>
<feature type="transmembrane region" description="Helical" evidence="9">
    <location>
        <begin position="346"/>
        <end position="365"/>
    </location>
</feature>
<comment type="subcellular location">
    <subcellularLocation>
        <location evidence="1">Cell membrane</location>
        <topology evidence="1">Multi-pass membrane protein</topology>
    </subcellularLocation>
</comment>
<evidence type="ECO:0000256" key="9">
    <source>
        <dbReference type="SAM" id="Phobius"/>
    </source>
</evidence>
<dbReference type="PANTHER" id="PTHR42770">
    <property type="entry name" value="AMINO ACID TRANSPORTER-RELATED"/>
    <property type="match status" value="1"/>
</dbReference>
<accession>A0A6B2KVI3</accession>
<dbReference type="InterPro" id="IPR002293">
    <property type="entry name" value="AA/rel_permease1"/>
</dbReference>
<dbReference type="GO" id="GO:0005886">
    <property type="term" value="C:plasma membrane"/>
    <property type="evidence" value="ECO:0007669"/>
    <property type="project" value="UniProtKB-SubCell"/>
</dbReference>
<feature type="transmembrane region" description="Helical" evidence="9">
    <location>
        <begin position="94"/>
        <end position="119"/>
    </location>
</feature>
<evidence type="ECO:0000256" key="6">
    <source>
        <dbReference type="ARBA" id="ARBA00022970"/>
    </source>
</evidence>
<feature type="transmembrane region" description="Helical" evidence="9">
    <location>
        <begin position="48"/>
        <end position="73"/>
    </location>
</feature>
<keyword evidence="11" id="KW-1185">Reference proteome</keyword>
<evidence type="ECO:0000256" key="1">
    <source>
        <dbReference type="ARBA" id="ARBA00004651"/>
    </source>
</evidence>
<dbReference type="NCBIfam" id="TIGR00905">
    <property type="entry name" value="2A0302"/>
    <property type="match status" value="1"/>
</dbReference>
<proteinExistence type="inferred from homology"/>
<evidence type="ECO:0000256" key="2">
    <source>
        <dbReference type="ARBA" id="ARBA00008220"/>
    </source>
</evidence>
<feature type="transmembrane region" description="Helical" evidence="9">
    <location>
        <begin position="413"/>
        <end position="429"/>
    </location>
</feature>
<keyword evidence="7 9" id="KW-1133">Transmembrane helix</keyword>
<keyword evidence="8 9" id="KW-0472">Membrane</keyword>
<protein>
    <submittedName>
        <fullName evidence="10">Amino acid permease</fullName>
    </submittedName>
</protein>
<keyword evidence="5 9" id="KW-0812">Transmembrane</keyword>
<dbReference type="PIRSF" id="PIRSF006060">
    <property type="entry name" value="AA_transporter"/>
    <property type="match status" value="1"/>
</dbReference>
<feature type="transmembrane region" description="Helical" evidence="9">
    <location>
        <begin position="214"/>
        <end position="235"/>
    </location>
</feature>
<feature type="transmembrane region" description="Helical" evidence="9">
    <location>
        <begin position="139"/>
        <end position="157"/>
    </location>
</feature>
<evidence type="ECO:0000256" key="5">
    <source>
        <dbReference type="ARBA" id="ARBA00022692"/>
    </source>
</evidence>
<evidence type="ECO:0000256" key="8">
    <source>
        <dbReference type="ARBA" id="ARBA00023136"/>
    </source>
</evidence>
<dbReference type="Gene3D" id="1.20.1740.10">
    <property type="entry name" value="Amino acid/polyamine transporter I"/>
    <property type="match status" value="1"/>
</dbReference>
<organism evidence="10 11">
    <name type="scientific">Crenobacter caeni</name>
    <dbReference type="NCBI Taxonomy" id="2705474"/>
    <lineage>
        <taxon>Bacteria</taxon>
        <taxon>Pseudomonadati</taxon>
        <taxon>Pseudomonadota</taxon>
        <taxon>Betaproteobacteria</taxon>
        <taxon>Neisseriales</taxon>
        <taxon>Neisseriaceae</taxon>
        <taxon>Crenobacter</taxon>
    </lineage>
</organism>
<evidence type="ECO:0000256" key="3">
    <source>
        <dbReference type="ARBA" id="ARBA00022448"/>
    </source>
</evidence>
<dbReference type="RefSeq" id="WP_163317915.1">
    <property type="nucleotide sequence ID" value="NZ_JAAGAA010000019.1"/>
</dbReference>
<gene>
    <name evidence="10" type="ORF">GZH52_15910</name>
</gene>
<dbReference type="InterPro" id="IPR004754">
    <property type="entry name" value="Amino_acid_antiprt"/>
</dbReference>
<sequence length="493" mass="52761">MSDKQNSGGGDAPQAKLGFFAMIAVVVGSMLGGGVYSLPQNMAQSSAIGPVIVAWVIAGVGVYFIANTFRILADTRPDLQAGIYMYAREGFGPFIGFISAWGYWLMAAFGNVAFAVILMDAFNYFFPGVFTGGNNLNSIIFGSILIWAYNFLVLSGVRVSGIVNTVGTVAKIVPLVLFILIVGFMLSPDLMFSNFWGHSSPDKALELGSITSQVMAPMIVALWAFIGVEGAVVLSGRARNKADVGKATLIGFIVALVVYVLLSVLPFGIAPQHVLTKVANPSTAGVLQMVVGQWGEWLMNVGLIVSVLAGWLAWTMLCAEIPWAAGVNGTFPKAFARNNKNDAPSVSLWVSSFIMQAAMLLVYFSNNAWNTMLSITTVMVLPSYLAATLFLVKMARDGEFVKYAGSSKNLTQALASGVIGTIFGLFILYAGGLQYVAMIPLFLTVGVPLYVWSRREHDPHGAVFAGRDKLYLIVLLALDVLVLALWAAGVIKL</sequence>
<keyword evidence="4" id="KW-1003">Cell membrane</keyword>
<dbReference type="Proteomes" id="UP000482578">
    <property type="component" value="Unassembled WGS sequence"/>
</dbReference>
<feature type="transmembrane region" description="Helical" evidence="9">
    <location>
        <begin position="371"/>
        <end position="392"/>
    </location>
</feature>
<feature type="transmembrane region" description="Helical" evidence="9">
    <location>
        <begin position="435"/>
        <end position="452"/>
    </location>
</feature>
<feature type="transmembrane region" description="Helical" evidence="9">
    <location>
        <begin position="472"/>
        <end position="491"/>
    </location>
</feature>
<dbReference type="PANTHER" id="PTHR42770:SF4">
    <property type="entry name" value="ARGININE_ORNITHINE ANTIPORTER-RELATED"/>
    <property type="match status" value="1"/>
</dbReference>
<comment type="caution">
    <text evidence="10">The sequence shown here is derived from an EMBL/GenBank/DDBJ whole genome shotgun (WGS) entry which is preliminary data.</text>
</comment>
<feature type="transmembrane region" description="Helical" evidence="9">
    <location>
        <begin position="169"/>
        <end position="186"/>
    </location>
</feature>
<reference evidence="10 11" key="1">
    <citation type="submission" date="2020-02" db="EMBL/GenBank/DDBJ databases">
        <authorList>
            <person name="Yang Z."/>
        </authorList>
    </citation>
    <scope>NUCLEOTIDE SEQUENCE [LARGE SCALE GENOMIC DNA]</scope>
    <source>
        <strain evidence="10 11">HX-7-9</strain>
    </source>
</reference>
<feature type="transmembrane region" description="Helical" evidence="9">
    <location>
        <begin position="17"/>
        <end position="36"/>
    </location>
</feature>
<dbReference type="AlphaFoldDB" id="A0A6B2KVI3"/>
<dbReference type="GO" id="GO:0006865">
    <property type="term" value="P:amino acid transport"/>
    <property type="evidence" value="ECO:0007669"/>
    <property type="project" value="UniProtKB-KW"/>
</dbReference>
<dbReference type="EMBL" id="JAAGAA010000019">
    <property type="protein sequence ID" value="NDV14256.1"/>
    <property type="molecule type" value="Genomic_DNA"/>
</dbReference>
<dbReference type="GO" id="GO:0022857">
    <property type="term" value="F:transmembrane transporter activity"/>
    <property type="evidence" value="ECO:0007669"/>
    <property type="project" value="InterPro"/>
</dbReference>